<organism evidence="8 9">
    <name type="scientific">Winogradskya consettensis</name>
    <dbReference type="NCBI Taxonomy" id="113560"/>
    <lineage>
        <taxon>Bacteria</taxon>
        <taxon>Bacillati</taxon>
        <taxon>Actinomycetota</taxon>
        <taxon>Actinomycetes</taxon>
        <taxon>Micromonosporales</taxon>
        <taxon>Micromonosporaceae</taxon>
        <taxon>Winogradskya</taxon>
    </lineage>
</organism>
<protein>
    <submittedName>
        <fullName evidence="8">SARP family transcriptional regulator</fullName>
    </submittedName>
</protein>
<feature type="compositionally biased region" description="Pro residues" evidence="6">
    <location>
        <begin position="294"/>
        <end position="304"/>
    </location>
</feature>
<dbReference type="InterPro" id="IPR011990">
    <property type="entry name" value="TPR-like_helical_dom_sf"/>
</dbReference>
<dbReference type="Gene3D" id="1.10.10.10">
    <property type="entry name" value="Winged helix-like DNA-binding domain superfamily/Winged helix DNA-binding domain"/>
    <property type="match status" value="1"/>
</dbReference>
<feature type="domain" description="OmpR/PhoB-type" evidence="7">
    <location>
        <begin position="10"/>
        <end position="115"/>
    </location>
</feature>
<dbReference type="Pfam" id="PF13191">
    <property type="entry name" value="AAA_16"/>
    <property type="match status" value="1"/>
</dbReference>
<evidence type="ECO:0000259" key="7">
    <source>
        <dbReference type="PROSITE" id="PS51755"/>
    </source>
</evidence>
<evidence type="ECO:0000256" key="4">
    <source>
        <dbReference type="ARBA" id="ARBA00023163"/>
    </source>
</evidence>
<reference evidence="8" key="1">
    <citation type="submission" date="2021-03" db="EMBL/GenBank/DDBJ databases">
        <title>Whole genome shotgun sequence of Actinoplanes consettensis NBRC 14913.</title>
        <authorList>
            <person name="Komaki H."/>
            <person name="Tamura T."/>
        </authorList>
    </citation>
    <scope>NUCLEOTIDE SEQUENCE</scope>
    <source>
        <strain evidence="8">NBRC 14913</strain>
    </source>
</reference>
<dbReference type="PANTHER" id="PTHR35807">
    <property type="entry name" value="TRANSCRIPTIONAL REGULATOR REDD-RELATED"/>
    <property type="match status" value="1"/>
</dbReference>
<dbReference type="SMART" id="SM00862">
    <property type="entry name" value="Trans_reg_C"/>
    <property type="match status" value="1"/>
</dbReference>
<dbReference type="AlphaFoldDB" id="A0A919VLT8"/>
<dbReference type="CDD" id="cd15831">
    <property type="entry name" value="BTAD"/>
    <property type="match status" value="1"/>
</dbReference>
<dbReference type="PROSITE" id="PS51755">
    <property type="entry name" value="OMPR_PHOB"/>
    <property type="match status" value="1"/>
</dbReference>
<dbReference type="InterPro" id="IPR019734">
    <property type="entry name" value="TPR_rpt"/>
</dbReference>
<sequence length="991" mass="106747">MVSALPTRDRALPAAAGALRIQILGPLRLWRDGVELDLGPRQQCCLLALFLAREGRPTGIGDLVELVWGENPPASALNVIHKYVGALRRLMEPDLTARSTGSHLLRHGNGYLFAAGPGMLDLVTFRQFVTAARAELAAERPDDALDNYVEALRLWHGPAGGASVYGTAATSIFAALDGEFLDVCAAAADLAVAQRQPARVLPALRLAASMAPLHEPVQASLVATLAAAGQQAEALAVFQAVRERLADELGIDPGHTLQAAHRRVLRQTVMPELSPPGGHQADREPAAPRAHAPVVPPAQLPPDLPTFVGRDDELAALNKMFDALCAGNRTYPLIVALDGMGGVGKSTLAAHFAHTVVDRLTDGQLYLDLRGHEDDSVPAGDALRSLLSSLGAQASSIPDSVDARTATYRSLTAGKRILILLDNVRDVAQVRPLLPNSAESLVLVTSRRPLVGLAALDGAHLVHVDLPDMPCARALLRRRLERSPHRSAAEIASSAEVLEEIIELCGRLPLALAILAGRLSARPRLSLGAVAAELRDGAQKLAAFPGGSGVSDPRAAFAWSYRQLSADAARLFRLFSAALVPPGISAHACASLFGERPQIVGTLLEELTEAALLDEDDHGRFSSHVLVKAYAEELFRTEESPQAQQAARSRLLQHYLHSSYHAVVMLAPRRSPIAPPPPLTGVVAERPADFDAALQWFEDHQEVLLDVVRHAAEPGSGVVPWQLALTMQPSLQWSGRFHDWQDVMRISLRAALDSGDPVGEAHALRSLAGARHSLGANEEALELLSDAQRIFAAHDMLPEQGIVHTNFHRIYSELGRHELALQENEKALALYRAAGNEQAEVWALEARGRSLVQLGAFDEAREMLGKALALNQKSGRRTDEPEIRMYTAQNLVQMGQLHEAVEQLELGLRAAVETKNRVDKFQVSIMLAEVLLSVDDLDGARRAWRRAGDLMADMQNGGTQNMRDSVFDLGAKLAARQDLPGNGTGAALHQF</sequence>
<dbReference type="PANTHER" id="PTHR35807:SF1">
    <property type="entry name" value="TRANSCRIPTIONAL REGULATOR REDD"/>
    <property type="match status" value="1"/>
</dbReference>
<dbReference type="InterPro" id="IPR005158">
    <property type="entry name" value="BTAD"/>
</dbReference>
<dbReference type="InterPro" id="IPR027417">
    <property type="entry name" value="P-loop_NTPase"/>
</dbReference>
<dbReference type="SUPFAM" id="SSF46894">
    <property type="entry name" value="C-terminal effector domain of the bipartite response regulators"/>
    <property type="match status" value="1"/>
</dbReference>
<keyword evidence="9" id="KW-1185">Reference proteome</keyword>
<evidence type="ECO:0000313" key="8">
    <source>
        <dbReference type="EMBL" id="GIM68051.1"/>
    </source>
</evidence>
<feature type="region of interest" description="Disordered" evidence="6">
    <location>
        <begin position="271"/>
        <end position="304"/>
    </location>
</feature>
<dbReference type="InterPro" id="IPR041664">
    <property type="entry name" value="AAA_16"/>
</dbReference>
<comment type="caution">
    <text evidence="8">The sequence shown here is derived from an EMBL/GenBank/DDBJ whole genome shotgun (WGS) entry which is preliminary data.</text>
</comment>
<keyword evidence="4" id="KW-0804">Transcription</keyword>
<dbReference type="Proteomes" id="UP000680865">
    <property type="component" value="Unassembled WGS sequence"/>
</dbReference>
<keyword evidence="2" id="KW-0805">Transcription regulation</keyword>
<feature type="DNA-binding region" description="OmpR/PhoB-type" evidence="5">
    <location>
        <begin position="10"/>
        <end position="115"/>
    </location>
</feature>
<dbReference type="GO" id="GO:0006355">
    <property type="term" value="P:regulation of DNA-templated transcription"/>
    <property type="evidence" value="ECO:0007669"/>
    <property type="project" value="InterPro"/>
</dbReference>
<dbReference type="InterPro" id="IPR001867">
    <property type="entry name" value="OmpR/PhoB-type_DNA-bd"/>
</dbReference>
<dbReference type="GO" id="GO:0043531">
    <property type="term" value="F:ADP binding"/>
    <property type="evidence" value="ECO:0007669"/>
    <property type="project" value="InterPro"/>
</dbReference>
<evidence type="ECO:0000256" key="6">
    <source>
        <dbReference type="SAM" id="MobiDB-lite"/>
    </source>
</evidence>
<dbReference type="SUPFAM" id="SSF48452">
    <property type="entry name" value="TPR-like"/>
    <property type="match status" value="2"/>
</dbReference>
<evidence type="ECO:0000256" key="2">
    <source>
        <dbReference type="ARBA" id="ARBA00023015"/>
    </source>
</evidence>
<dbReference type="Gene3D" id="3.40.50.300">
    <property type="entry name" value="P-loop containing nucleotide triphosphate hydrolases"/>
    <property type="match status" value="1"/>
</dbReference>
<dbReference type="GO" id="GO:0003677">
    <property type="term" value="F:DNA binding"/>
    <property type="evidence" value="ECO:0007669"/>
    <property type="project" value="UniProtKB-UniRule"/>
</dbReference>
<accession>A0A919VLT8</accession>
<dbReference type="InterPro" id="IPR036388">
    <property type="entry name" value="WH-like_DNA-bd_sf"/>
</dbReference>
<dbReference type="SUPFAM" id="SSF52540">
    <property type="entry name" value="P-loop containing nucleoside triphosphate hydrolases"/>
    <property type="match status" value="1"/>
</dbReference>
<dbReference type="SMART" id="SM00028">
    <property type="entry name" value="TPR"/>
    <property type="match status" value="4"/>
</dbReference>
<evidence type="ECO:0000256" key="1">
    <source>
        <dbReference type="ARBA" id="ARBA00005820"/>
    </source>
</evidence>
<dbReference type="InterPro" id="IPR016032">
    <property type="entry name" value="Sig_transdc_resp-reg_C-effctor"/>
</dbReference>
<dbReference type="PRINTS" id="PR00364">
    <property type="entry name" value="DISEASERSIST"/>
</dbReference>
<comment type="similarity">
    <text evidence="1">Belongs to the AfsR/DnrI/RedD regulatory family.</text>
</comment>
<dbReference type="InterPro" id="IPR051677">
    <property type="entry name" value="AfsR-DnrI-RedD_regulator"/>
</dbReference>
<gene>
    <name evidence="8" type="ORF">Aco04nite_09020</name>
</gene>
<keyword evidence="3 5" id="KW-0238">DNA-binding</keyword>
<dbReference type="RefSeq" id="WP_212995883.1">
    <property type="nucleotide sequence ID" value="NZ_BAAATW010000002.1"/>
</dbReference>
<dbReference type="SMART" id="SM01043">
    <property type="entry name" value="BTAD"/>
    <property type="match status" value="1"/>
</dbReference>
<evidence type="ECO:0000256" key="5">
    <source>
        <dbReference type="PROSITE-ProRule" id="PRU01091"/>
    </source>
</evidence>
<dbReference type="GO" id="GO:0000160">
    <property type="term" value="P:phosphorelay signal transduction system"/>
    <property type="evidence" value="ECO:0007669"/>
    <property type="project" value="InterPro"/>
</dbReference>
<proteinExistence type="inferred from homology"/>
<evidence type="ECO:0000256" key="3">
    <source>
        <dbReference type="ARBA" id="ARBA00023125"/>
    </source>
</evidence>
<dbReference type="Pfam" id="PF13424">
    <property type="entry name" value="TPR_12"/>
    <property type="match status" value="1"/>
</dbReference>
<name>A0A919VLT8_9ACTN</name>
<evidence type="ECO:0000313" key="9">
    <source>
        <dbReference type="Proteomes" id="UP000680865"/>
    </source>
</evidence>
<dbReference type="Gene3D" id="1.25.40.10">
    <property type="entry name" value="Tetratricopeptide repeat domain"/>
    <property type="match status" value="2"/>
</dbReference>
<dbReference type="EMBL" id="BOQP01000004">
    <property type="protein sequence ID" value="GIM68051.1"/>
    <property type="molecule type" value="Genomic_DNA"/>
</dbReference>
<dbReference type="Pfam" id="PF03704">
    <property type="entry name" value="BTAD"/>
    <property type="match status" value="1"/>
</dbReference>